<dbReference type="Pfam" id="PF13185">
    <property type="entry name" value="GAF_2"/>
    <property type="match status" value="1"/>
</dbReference>
<dbReference type="AlphaFoldDB" id="A0A1I2GQY2"/>
<dbReference type="SUPFAM" id="SSF55781">
    <property type="entry name" value="GAF domain-like"/>
    <property type="match status" value="1"/>
</dbReference>
<protein>
    <submittedName>
        <fullName evidence="2">Sigma-B regulation protein RsbU (Phosphoserine phosphatase)</fullName>
    </submittedName>
</protein>
<accession>A0A1I2GQY2</accession>
<evidence type="ECO:0000313" key="2">
    <source>
        <dbReference type="EMBL" id="SFF19450.1"/>
    </source>
</evidence>
<keyword evidence="3" id="KW-1185">Reference proteome</keyword>
<dbReference type="InterPro" id="IPR003018">
    <property type="entry name" value="GAF"/>
</dbReference>
<dbReference type="EMBL" id="FONV01000007">
    <property type="protein sequence ID" value="SFF19450.1"/>
    <property type="molecule type" value="Genomic_DNA"/>
</dbReference>
<gene>
    <name evidence="2" type="ORF">SAMN05421541_10761</name>
</gene>
<dbReference type="STRING" id="35752.SAMN05421541_10761"/>
<reference evidence="2 3" key="1">
    <citation type="submission" date="2016-10" db="EMBL/GenBank/DDBJ databases">
        <authorList>
            <person name="de Groot N.N."/>
        </authorList>
    </citation>
    <scope>NUCLEOTIDE SEQUENCE [LARGE SCALE GENOMIC DNA]</scope>
    <source>
        <strain evidence="2 3">DSM 43019</strain>
    </source>
</reference>
<evidence type="ECO:0000313" key="3">
    <source>
        <dbReference type="Proteomes" id="UP000199645"/>
    </source>
</evidence>
<dbReference type="Proteomes" id="UP000199645">
    <property type="component" value="Unassembled WGS sequence"/>
</dbReference>
<dbReference type="Gene3D" id="3.30.450.40">
    <property type="match status" value="1"/>
</dbReference>
<evidence type="ECO:0000259" key="1">
    <source>
        <dbReference type="Pfam" id="PF13185"/>
    </source>
</evidence>
<sequence>MEVSRLLSKDDMLRDVVAALSRARTLAVVQQLVRTSARLLSDAHGATVVLRDGDRCYYADEDAISPLWKGQRFPITECISGWAMLARLPAVVPDIRLDERIPMDAYRPTFVRSLAMIPVRPADPLGAVGVYWSTARRATDEQLALLSTLADATGAALERLLPETHAL</sequence>
<proteinExistence type="predicted"/>
<name>A0A1I2GQY2_9ACTN</name>
<feature type="domain" description="GAF" evidence="1">
    <location>
        <begin position="28"/>
        <end position="158"/>
    </location>
</feature>
<organism evidence="2 3">
    <name type="scientific">Actinoplanes philippinensis</name>
    <dbReference type="NCBI Taxonomy" id="35752"/>
    <lineage>
        <taxon>Bacteria</taxon>
        <taxon>Bacillati</taxon>
        <taxon>Actinomycetota</taxon>
        <taxon>Actinomycetes</taxon>
        <taxon>Micromonosporales</taxon>
        <taxon>Micromonosporaceae</taxon>
        <taxon>Actinoplanes</taxon>
    </lineage>
</organism>
<dbReference type="InterPro" id="IPR029016">
    <property type="entry name" value="GAF-like_dom_sf"/>
</dbReference>